<feature type="domain" description="Single-stranded-DNA-specific exonuclease RecJ C-terminal" evidence="9">
    <location>
        <begin position="563"/>
        <end position="749"/>
    </location>
</feature>
<dbReference type="PANTHER" id="PTHR30255:SF2">
    <property type="entry name" value="SINGLE-STRANDED-DNA-SPECIFIC EXONUCLEASE RECJ"/>
    <property type="match status" value="1"/>
</dbReference>
<dbReference type="GO" id="GO:0006310">
    <property type="term" value="P:DNA recombination"/>
    <property type="evidence" value="ECO:0007669"/>
    <property type="project" value="InterPro"/>
</dbReference>
<keyword evidence="5 11" id="KW-0269">Exonuclease</keyword>
<dbReference type="NCBIfam" id="TIGR00644">
    <property type="entry name" value="recJ"/>
    <property type="match status" value="1"/>
</dbReference>
<dbReference type="InterPro" id="IPR004610">
    <property type="entry name" value="RecJ"/>
</dbReference>
<sequence length="756" mass="85709">MKWKQRQASPLAEELIDEFQLSPIQAKLFSLREINTAEKLEKWFNASEYDLADPYLMHDMDKTIERINQAIDNGEKITIYGDYDADGITSTSIMVETLSILGADVHYFIPDRFKDGYGPNLERYKELIENGTNLIITVDNGVTGVEEVKYAKEHGVDTIITDHHTFQSEVPEAYAIMHCNYPGQKYPFDDYCGAGVAYTICRALMDDSMSDMLELAMIGTIGDMVKVTGEGHIIVKRGLEMINQSERPGLRTLIKLSGLNLGQITATDIGFNIAPRLNAVGRLANAELAVQLLLTDDEDEAQQIAQQIEDLNEKRKELTSEVFQACLQEVKEKGWQHTNTLVIYNPDFHEGVLGLVANKIVEALHKPTIVLTKNEAGEIKGSGRSVEGFNIFDALEPLKGDILTKFGGHDFACGLSLQEKDINRLRKNFEENFHVSDSLEEKEYDMELPMSELRPELMNQINLVGPFGTGNPEPIFSITEPQISHFFKMGKDKNHVKFTASKNGGNLEVVGFNKGYLNSNILSFVKTLYLTLSLNQWRNKVSLQGMIDDIAYGAPQLAVPTKVIDLRKEDYIMGFADRYLLFDKKLIPWVENGLGINKDHISLVKDYDLNNETAVLLDTPRNKAELDQALNNEYAQLYLRFILDELPVQSIPNKDAFGKILKYIYAHPELSLDDYQEVAPYLGLDYDSILFILRVFFELKFVTYQDGKIIAEKNPEKKPLTTSNYLQGVNAQIKFMQQLRHMPTEQLINYVKQMML</sequence>
<dbReference type="InterPro" id="IPR051673">
    <property type="entry name" value="SSDNA_exonuclease_RecJ"/>
</dbReference>
<evidence type="ECO:0000259" key="8">
    <source>
        <dbReference type="Pfam" id="PF02272"/>
    </source>
</evidence>
<dbReference type="Pfam" id="PF01368">
    <property type="entry name" value="DHH"/>
    <property type="match status" value="1"/>
</dbReference>
<evidence type="ECO:0000313" key="11">
    <source>
        <dbReference type="EMBL" id="GBG05140.1"/>
    </source>
</evidence>
<comment type="similarity">
    <text evidence="1">Belongs to the RecJ family.</text>
</comment>
<keyword evidence="3" id="KW-0540">Nuclease</keyword>
<name>A0A2Z6TFS6_9LACO</name>
<evidence type="ECO:0000259" key="10">
    <source>
        <dbReference type="Pfam" id="PF17768"/>
    </source>
</evidence>
<dbReference type="InterPro" id="IPR018779">
    <property type="entry name" value="RecJ_C"/>
</dbReference>
<feature type="domain" description="DHHA1" evidence="8">
    <location>
        <begin position="340"/>
        <end position="432"/>
    </location>
</feature>
<gene>
    <name evidence="11" type="primary">recJ</name>
    <name evidence="11" type="ORF">LrDSM24759_10540</name>
</gene>
<dbReference type="Proteomes" id="UP000257317">
    <property type="component" value="Unassembled WGS sequence"/>
</dbReference>
<evidence type="ECO:0000256" key="4">
    <source>
        <dbReference type="ARBA" id="ARBA00022801"/>
    </source>
</evidence>
<dbReference type="Pfam" id="PF02272">
    <property type="entry name" value="DHHA1"/>
    <property type="match status" value="1"/>
</dbReference>
<dbReference type="Gene3D" id="3.90.1640.30">
    <property type="match status" value="1"/>
</dbReference>
<evidence type="ECO:0000259" key="9">
    <source>
        <dbReference type="Pfam" id="PF10141"/>
    </source>
</evidence>
<dbReference type="InterPro" id="IPR001667">
    <property type="entry name" value="DDH_dom"/>
</dbReference>
<reference evidence="12" key="1">
    <citation type="submission" date="2018-03" db="EMBL/GenBank/DDBJ databases">
        <title>New taxa in the Lactobacillus gasseri group.</title>
        <authorList>
            <person name="Tanizawa Y."/>
            <person name="Tohno M."/>
            <person name="Endo A."/>
            <person name="Arita M."/>
        </authorList>
    </citation>
    <scope>NUCLEOTIDE SEQUENCE [LARGE SCALE GENOMIC DNA]</scope>
    <source>
        <strain evidence="12">DSM 24759</strain>
    </source>
</reference>
<organism evidence="11 12">
    <name type="scientific">Lactobacillus rodentium</name>
    <dbReference type="NCBI Taxonomy" id="947835"/>
    <lineage>
        <taxon>Bacteria</taxon>
        <taxon>Bacillati</taxon>
        <taxon>Bacillota</taxon>
        <taxon>Bacilli</taxon>
        <taxon>Lactobacillales</taxon>
        <taxon>Lactobacillaceae</taxon>
        <taxon>Lactobacillus</taxon>
    </lineage>
</organism>
<feature type="domain" description="RecJ OB" evidence="10">
    <location>
        <begin position="444"/>
        <end position="549"/>
    </location>
</feature>
<keyword evidence="12" id="KW-1185">Reference proteome</keyword>
<keyword evidence="6" id="KW-0175">Coiled coil</keyword>
<dbReference type="EMBL" id="BFBY01000007">
    <property type="protein sequence ID" value="GBG05140.1"/>
    <property type="molecule type" value="Genomic_DNA"/>
</dbReference>
<proteinExistence type="inferred from homology"/>
<dbReference type="InterPro" id="IPR003156">
    <property type="entry name" value="DHHA1_dom"/>
</dbReference>
<feature type="domain" description="DDH" evidence="7">
    <location>
        <begin position="76"/>
        <end position="220"/>
    </location>
</feature>
<dbReference type="InterPro" id="IPR038763">
    <property type="entry name" value="DHH_sf"/>
</dbReference>
<dbReference type="OrthoDB" id="9809852at2"/>
<dbReference type="InterPro" id="IPR041122">
    <property type="entry name" value="RecJ_OB"/>
</dbReference>
<dbReference type="Pfam" id="PF10141">
    <property type="entry name" value="ssDNA-exonuc_C"/>
    <property type="match status" value="1"/>
</dbReference>
<dbReference type="AlphaFoldDB" id="A0A2Z6TFS6"/>
<keyword evidence="4" id="KW-0378">Hydrolase</keyword>
<protein>
    <recommendedName>
        <fullName evidence="2">Single-stranded-DNA-specific exonuclease RecJ</fullName>
    </recommendedName>
</protein>
<evidence type="ECO:0000256" key="5">
    <source>
        <dbReference type="ARBA" id="ARBA00022839"/>
    </source>
</evidence>
<dbReference type="SUPFAM" id="SSF64182">
    <property type="entry name" value="DHH phosphoesterases"/>
    <property type="match status" value="1"/>
</dbReference>
<evidence type="ECO:0000256" key="3">
    <source>
        <dbReference type="ARBA" id="ARBA00022722"/>
    </source>
</evidence>
<evidence type="ECO:0000313" key="12">
    <source>
        <dbReference type="Proteomes" id="UP000257317"/>
    </source>
</evidence>
<dbReference type="GO" id="GO:0008409">
    <property type="term" value="F:5'-3' exonuclease activity"/>
    <property type="evidence" value="ECO:0007669"/>
    <property type="project" value="InterPro"/>
</dbReference>
<feature type="coiled-coil region" evidence="6">
    <location>
        <begin position="294"/>
        <end position="328"/>
    </location>
</feature>
<dbReference type="Gene3D" id="3.10.310.30">
    <property type="match status" value="1"/>
</dbReference>
<evidence type="ECO:0000256" key="6">
    <source>
        <dbReference type="SAM" id="Coils"/>
    </source>
</evidence>
<dbReference type="PANTHER" id="PTHR30255">
    <property type="entry name" value="SINGLE-STRANDED-DNA-SPECIFIC EXONUCLEASE RECJ"/>
    <property type="match status" value="1"/>
</dbReference>
<accession>A0A2Z6TFS6</accession>
<dbReference type="GO" id="GO:0003676">
    <property type="term" value="F:nucleic acid binding"/>
    <property type="evidence" value="ECO:0007669"/>
    <property type="project" value="InterPro"/>
</dbReference>
<dbReference type="RefSeq" id="WP_117118467.1">
    <property type="nucleotide sequence ID" value="NZ_BFBY01000007.1"/>
</dbReference>
<evidence type="ECO:0000256" key="1">
    <source>
        <dbReference type="ARBA" id="ARBA00005915"/>
    </source>
</evidence>
<dbReference type="GO" id="GO:0006281">
    <property type="term" value="P:DNA repair"/>
    <property type="evidence" value="ECO:0007669"/>
    <property type="project" value="InterPro"/>
</dbReference>
<evidence type="ECO:0000259" key="7">
    <source>
        <dbReference type="Pfam" id="PF01368"/>
    </source>
</evidence>
<comment type="caution">
    <text evidence="11">The sequence shown here is derived from an EMBL/GenBank/DDBJ whole genome shotgun (WGS) entry which is preliminary data.</text>
</comment>
<evidence type="ECO:0000256" key="2">
    <source>
        <dbReference type="ARBA" id="ARBA00019841"/>
    </source>
</evidence>
<dbReference type="Pfam" id="PF17768">
    <property type="entry name" value="RecJ_OB"/>
    <property type="match status" value="1"/>
</dbReference>